<dbReference type="RefSeq" id="WP_145421505.1">
    <property type="nucleotide sequence ID" value="NZ_CP036526.1"/>
</dbReference>
<evidence type="ECO:0000256" key="1">
    <source>
        <dbReference type="SAM" id="Phobius"/>
    </source>
</evidence>
<dbReference type="AlphaFoldDB" id="A0A517P2X5"/>
<feature type="transmembrane region" description="Helical" evidence="1">
    <location>
        <begin position="21"/>
        <end position="37"/>
    </location>
</feature>
<gene>
    <name evidence="2" type="ORF">K239x_57410</name>
</gene>
<name>A0A517P2X5_9BACT</name>
<keyword evidence="3" id="KW-1185">Reference proteome</keyword>
<reference evidence="2 3" key="1">
    <citation type="submission" date="2019-02" db="EMBL/GenBank/DDBJ databases">
        <title>Deep-cultivation of Planctomycetes and their phenomic and genomic characterization uncovers novel biology.</title>
        <authorList>
            <person name="Wiegand S."/>
            <person name="Jogler M."/>
            <person name="Boedeker C."/>
            <person name="Pinto D."/>
            <person name="Vollmers J."/>
            <person name="Rivas-Marin E."/>
            <person name="Kohn T."/>
            <person name="Peeters S.H."/>
            <person name="Heuer A."/>
            <person name="Rast P."/>
            <person name="Oberbeckmann S."/>
            <person name="Bunk B."/>
            <person name="Jeske O."/>
            <person name="Meyerdierks A."/>
            <person name="Storesund J.E."/>
            <person name="Kallscheuer N."/>
            <person name="Luecker S."/>
            <person name="Lage O.M."/>
            <person name="Pohl T."/>
            <person name="Merkel B.J."/>
            <person name="Hornburger P."/>
            <person name="Mueller R.-W."/>
            <person name="Bruemmer F."/>
            <person name="Labrenz M."/>
            <person name="Spormann A.M."/>
            <person name="Op den Camp H."/>
            <person name="Overmann J."/>
            <person name="Amann R."/>
            <person name="Jetten M.S.M."/>
            <person name="Mascher T."/>
            <person name="Medema M.H."/>
            <person name="Devos D.P."/>
            <person name="Kaster A.-K."/>
            <person name="Ovreas L."/>
            <person name="Rohde M."/>
            <person name="Galperin M.Y."/>
            <person name="Jogler C."/>
        </authorList>
    </citation>
    <scope>NUCLEOTIDE SEQUENCE [LARGE SCALE GENOMIC DNA]</scope>
    <source>
        <strain evidence="2 3">K23_9</strain>
    </source>
</reference>
<evidence type="ECO:0000313" key="3">
    <source>
        <dbReference type="Proteomes" id="UP000319817"/>
    </source>
</evidence>
<sequence length="225" mass="25111">MNLSGPKRNSTTDRARLGFSRGHWIAFAILMLLGWMSNSEQRFVGRHPSGGDSIQWGLLRTTNRVMTLDALGIKIAPGNGWICLQPIGRSTEDSEPKNRVVFVNAKSHLITTIDARRFRAWPPVWSTSDEGEDLSSKLLRLQAEVSVTDVVQLPKISRKLVNKRYGHMQVDWFQAIDDGCLTRRFGRVDTGAGELLIEVLVHGGISQNQTETALGTLLESIHPIR</sequence>
<evidence type="ECO:0000313" key="2">
    <source>
        <dbReference type="EMBL" id="QDT13721.1"/>
    </source>
</evidence>
<proteinExistence type="predicted"/>
<protein>
    <submittedName>
        <fullName evidence="2">Uncharacterized protein</fullName>
    </submittedName>
</protein>
<organism evidence="2 3">
    <name type="scientific">Stieleria marina</name>
    <dbReference type="NCBI Taxonomy" id="1930275"/>
    <lineage>
        <taxon>Bacteria</taxon>
        <taxon>Pseudomonadati</taxon>
        <taxon>Planctomycetota</taxon>
        <taxon>Planctomycetia</taxon>
        <taxon>Pirellulales</taxon>
        <taxon>Pirellulaceae</taxon>
        <taxon>Stieleria</taxon>
    </lineage>
</organism>
<dbReference type="Proteomes" id="UP000319817">
    <property type="component" value="Chromosome"/>
</dbReference>
<keyword evidence="1" id="KW-0472">Membrane</keyword>
<keyword evidence="1" id="KW-1133">Transmembrane helix</keyword>
<dbReference type="EMBL" id="CP036526">
    <property type="protein sequence ID" value="QDT13721.1"/>
    <property type="molecule type" value="Genomic_DNA"/>
</dbReference>
<accession>A0A517P2X5</accession>
<keyword evidence="1" id="KW-0812">Transmembrane</keyword>